<accession>A0ABN9RY47</accession>
<feature type="region of interest" description="Disordered" evidence="1">
    <location>
        <begin position="1"/>
        <end position="26"/>
    </location>
</feature>
<evidence type="ECO:0000313" key="2">
    <source>
        <dbReference type="EMBL" id="CAK0823454.1"/>
    </source>
</evidence>
<evidence type="ECO:0000256" key="1">
    <source>
        <dbReference type="SAM" id="MobiDB-lite"/>
    </source>
</evidence>
<evidence type="ECO:0000313" key="3">
    <source>
        <dbReference type="Proteomes" id="UP001189429"/>
    </source>
</evidence>
<dbReference type="Proteomes" id="UP001189429">
    <property type="component" value="Unassembled WGS sequence"/>
</dbReference>
<dbReference type="EMBL" id="CAUYUJ010008280">
    <property type="protein sequence ID" value="CAK0823454.1"/>
    <property type="molecule type" value="Genomic_DNA"/>
</dbReference>
<comment type="caution">
    <text evidence="2">The sequence shown here is derived from an EMBL/GenBank/DDBJ whole genome shotgun (WGS) entry which is preliminary data.</text>
</comment>
<keyword evidence="3" id="KW-1185">Reference proteome</keyword>
<dbReference type="Gene3D" id="1.25.40.180">
    <property type="match status" value="1"/>
</dbReference>
<gene>
    <name evidence="2" type="ORF">PCOR1329_LOCUS24155</name>
</gene>
<proteinExistence type="predicted"/>
<organism evidence="2 3">
    <name type="scientific">Prorocentrum cordatum</name>
    <dbReference type="NCBI Taxonomy" id="2364126"/>
    <lineage>
        <taxon>Eukaryota</taxon>
        <taxon>Sar</taxon>
        <taxon>Alveolata</taxon>
        <taxon>Dinophyceae</taxon>
        <taxon>Prorocentrales</taxon>
        <taxon>Prorocentraceae</taxon>
        <taxon>Prorocentrum</taxon>
    </lineage>
</organism>
<sequence>MAYGNAAGSPGSIKSEGGSDAKPARTQISSFGADEELVRELPPNWTLRRFQEEVRKVVADYFQALTVTQAASQVQALLKDCPSEADELGALAIRAALDRGEAAQKPMVDLLCKLTSVQATGRCCGCACARAGVSSDKQSASPFRTTQQSGN</sequence>
<reference evidence="2" key="1">
    <citation type="submission" date="2023-10" db="EMBL/GenBank/DDBJ databases">
        <authorList>
            <person name="Chen Y."/>
            <person name="Shah S."/>
            <person name="Dougan E. K."/>
            <person name="Thang M."/>
            <person name="Chan C."/>
        </authorList>
    </citation>
    <scope>NUCLEOTIDE SEQUENCE [LARGE SCALE GENOMIC DNA]</scope>
</reference>
<protein>
    <submittedName>
        <fullName evidence="2">Uncharacterized protein</fullName>
    </submittedName>
</protein>
<name>A0ABN9RY47_9DINO</name>